<protein>
    <submittedName>
        <fullName evidence="6">Methyl-accepting chemotaxis protein</fullName>
    </submittedName>
</protein>
<evidence type="ECO:0000256" key="3">
    <source>
        <dbReference type="PROSITE-ProRule" id="PRU00284"/>
    </source>
</evidence>
<dbReference type="Gene3D" id="1.10.287.950">
    <property type="entry name" value="Methyl-accepting chemotaxis protein"/>
    <property type="match status" value="1"/>
</dbReference>
<sequence>MFTRLTIRAQLSMAFGLMIGFLVLTSWMGYRSTKAMHADMAAFVQGSNARSTLAEELQAAVFKRAVHARNLVIAANANDKDQEFALVVAANQQVGAKLAALTQRMQDADETARGRALVDEIAKVEAKYLPVALAVVDLGMKGLREQAIEKINLECRPLLVAMVAKSEEYAAYATQRSQSMLSEADASFHRNLQLLAGIALVALLSAFLMAAAMIRYLGKALGAEPSELRATAESVAHGDLTYKEQFARAPEGSVLAYMAAMRGSLVQIVGRVRSATENLATGVQQVAAGGLDLSQRTEEQASALEETAATMEELNGAARKSTEGARAANALASNASVVAERGGAQVAQVVLTMQGINASSRRIGEITSVIDGIAFQTNILALNAAVEAARAGEHGRGFAVVASEVRQLAQRSAEAAREIKQLIQDSVLQVSSGTELVTEAGSTIRDMVDVVQRVGHMVEEISHASEEQERAIAQIGEAVTQLDQTTQQNAALVEESATASQNLQQQTQELVDTVALFKLDGQTGLKHISAPRAIPSLRLAMA</sequence>
<dbReference type="Pfam" id="PF12729">
    <property type="entry name" value="4HB_MCP_1"/>
    <property type="match status" value="1"/>
</dbReference>
<dbReference type="Pfam" id="PF00015">
    <property type="entry name" value="MCPsignal"/>
    <property type="match status" value="1"/>
</dbReference>
<dbReference type="InterPro" id="IPR024478">
    <property type="entry name" value="HlyB_4HB_MCP"/>
</dbReference>
<evidence type="ECO:0000256" key="4">
    <source>
        <dbReference type="SAM" id="Phobius"/>
    </source>
</evidence>
<dbReference type="SUPFAM" id="SSF58104">
    <property type="entry name" value="Methyl-accepting chemotaxis protein (MCP) signaling domain"/>
    <property type="match status" value="1"/>
</dbReference>
<dbReference type="SMART" id="SM00283">
    <property type="entry name" value="MA"/>
    <property type="match status" value="1"/>
</dbReference>
<name>A0ABZ0AZ72_9BURK</name>
<dbReference type="InterPro" id="IPR004090">
    <property type="entry name" value="Chemotax_Me-accpt_rcpt"/>
</dbReference>
<dbReference type="InterPro" id="IPR051310">
    <property type="entry name" value="MCP_chemotaxis"/>
</dbReference>
<dbReference type="PANTHER" id="PTHR43531">
    <property type="entry name" value="PROTEIN ICFG"/>
    <property type="match status" value="1"/>
</dbReference>
<keyword evidence="7" id="KW-1185">Reference proteome</keyword>
<organism evidence="6 7">
    <name type="scientific">Rhodoferax mekongensis</name>
    <dbReference type="NCBI Taxonomy" id="3068341"/>
    <lineage>
        <taxon>Bacteria</taxon>
        <taxon>Pseudomonadati</taxon>
        <taxon>Pseudomonadota</taxon>
        <taxon>Betaproteobacteria</taxon>
        <taxon>Burkholderiales</taxon>
        <taxon>Comamonadaceae</taxon>
        <taxon>Rhodoferax</taxon>
    </lineage>
</organism>
<dbReference type="RefSeq" id="WP_313867743.1">
    <property type="nucleotide sequence ID" value="NZ_CP132507.1"/>
</dbReference>
<dbReference type="CDD" id="cd11386">
    <property type="entry name" value="MCP_signal"/>
    <property type="match status" value="1"/>
</dbReference>
<keyword evidence="1" id="KW-0488">Methylation</keyword>
<keyword evidence="4" id="KW-1133">Transmembrane helix</keyword>
<keyword evidence="4" id="KW-0472">Membrane</keyword>
<evidence type="ECO:0000313" key="7">
    <source>
        <dbReference type="Proteomes" id="UP001302257"/>
    </source>
</evidence>
<feature type="transmembrane region" description="Helical" evidence="4">
    <location>
        <begin position="12"/>
        <end position="30"/>
    </location>
</feature>
<dbReference type="InterPro" id="IPR047347">
    <property type="entry name" value="YvaQ-like_sensor"/>
</dbReference>
<dbReference type="PRINTS" id="PR00260">
    <property type="entry name" value="CHEMTRNSDUCR"/>
</dbReference>
<evidence type="ECO:0000256" key="2">
    <source>
        <dbReference type="ARBA" id="ARBA00029447"/>
    </source>
</evidence>
<dbReference type="PROSITE" id="PS50111">
    <property type="entry name" value="CHEMOTAXIS_TRANSDUC_2"/>
    <property type="match status" value="1"/>
</dbReference>
<comment type="similarity">
    <text evidence="2">Belongs to the methyl-accepting chemotaxis (MCP) protein family.</text>
</comment>
<feature type="domain" description="Methyl-accepting transducer" evidence="5">
    <location>
        <begin position="275"/>
        <end position="504"/>
    </location>
</feature>
<evidence type="ECO:0000313" key="6">
    <source>
        <dbReference type="EMBL" id="WNO04928.1"/>
    </source>
</evidence>
<dbReference type="PANTHER" id="PTHR43531:SF14">
    <property type="entry name" value="METHYL-ACCEPTING CHEMOTAXIS PROTEIN I-RELATED"/>
    <property type="match status" value="1"/>
</dbReference>
<evidence type="ECO:0000256" key="1">
    <source>
        <dbReference type="ARBA" id="ARBA00022481"/>
    </source>
</evidence>
<feature type="transmembrane region" description="Helical" evidence="4">
    <location>
        <begin position="194"/>
        <end position="217"/>
    </location>
</feature>
<dbReference type="InterPro" id="IPR004089">
    <property type="entry name" value="MCPsignal_dom"/>
</dbReference>
<dbReference type="EMBL" id="CP132507">
    <property type="protein sequence ID" value="WNO04928.1"/>
    <property type="molecule type" value="Genomic_DNA"/>
</dbReference>
<keyword evidence="3" id="KW-0807">Transducer</keyword>
<accession>A0ABZ0AZ72</accession>
<proteinExistence type="inferred from homology"/>
<keyword evidence="4" id="KW-0812">Transmembrane</keyword>
<reference evidence="6 7" key="1">
    <citation type="submission" date="2023-08" db="EMBL/GenBank/DDBJ databases">
        <title>Rhodoferax potami sp. nov. and Rhodoferax mekongensis sp. nov., isolated from the Mekong River in Thailand.</title>
        <authorList>
            <person name="Kitikhun S."/>
            <person name="Charoenyingcharoen P."/>
            <person name="Siriarchawattana P."/>
            <person name="Likhitrattanapisal S."/>
            <person name="Nilsakha T."/>
            <person name="Chanpet A."/>
            <person name="Rattanawaree P."/>
            <person name="Ingsriswang S."/>
        </authorList>
    </citation>
    <scope>NUCLEOTIDE SEQUENCE [LARGE SCALE GENOMIC DNA]</scope>
    <source>
        <strain evidence="6 7">TBRC 17307</strain>
    </source>
</reference>
<dbReference type="CDD" id="cd19411">
    <property type="entry name" value="MCP2201-like_sensor"/>
    <property type="match status" value="1"/>
</dbReference>
<dbReference type="Proteomes" id="UP001302257">
    <property type="component" value="Chromosome"/>
</dbReference>
<gene>
    <name evidence="6" type="ORF">RAN89_00415</name>
</gene>
<evidence type="ECO:0000259" key="5">
    <source>
        <dbReference type="PROSITE" id="PS50111"/>
    </source>
</evidence>